<evidence type="ECO:0000313" key="1">
    <source>
        <dbReference type="EMBL" id="EFN71817.1"/>
    </source>
</evidence>
<reference evidence="1 2" key="1">
    <citation type="journal article" date="2010" name="Science">
        <title>Genomic comparison of the ants Camponotus floridanus and Harpegnathos saltator.</title>
        <authorList>
            <person name="Bonasio R."/>
            <person name="Zhang G."/>
            <person name="Ye C."/>
            <person name="Mutti N.S."/>
            <person name="Fang X."/>
            <person name="Qin N."/>
            <person name="Donahue G."/>
            <person name="Yang P."/>
            <person name="Li Q."/>
            <person name="Li C."/>
            <person name="Zhang P."/>
            <person name="Huang Z."/>
            <person name="Berger S.L."/>
            <person name="Reinberg D."/>
            <person name="Wang J."/>
            <person name="Liebig J."/>
        </authorList>
    </citation>
    <scope>NUCLEOTIDE SEQUENCE [LARGE SCALE GENOMIC DNA]</scope>
    <source>
        <strain evidence="2">C129</strain>
    </source>
</reference>
<proteinExistence type="predicted"/>
<gene>
    <name evidence="1" type="ORF">EAG_07568</name>
</gene>
<sequence>MCLQQLEQSVWSTVNTNEEPARRGLLHTLMRISRRLRLAPQDVLITKSSFAITVLAHAYYLLLRVANSHAIRAAGSIVRLICDEKDVPRSDCSYFASIAITIMELLFDSESFTLTTEMYICLEYVNRQKLICEILTRLKINVALRPAVIGRACSTSTSEKRIRLRCRLAIQHTGCWAYEIGSEVGLCDIRDIES</sequence>
<dbReference type="InParanoid" id="E2A451"/>
<dbReference type="EMBL" id="GL436526">
    <property type="protein sequence ID" value="EFN71817.1"/>
    <property type="molecule type" value="Genomic_DNA"/>
</dbReference>
<protein>
    <submittedName>
        <fullName evidence="1">Uncharacterized protein</fullName>
    </submittedName>
</protein>
<evidence type="ECO:0000313" key="2">
    <source>
        <dbReference type="Proteomes" id="UP000000311"/>
    </source>
</evidence>
<dbReference type="AlphaFoldDB" id="E2A451"/>
<name>E2A451_CAMFO</name>
<accession>E2A451</accession>
<organism evidence="2">
    <name type="scientific">Camponotus floridanus</name>
    <name type="common">Florida carpenter ant</name>
    <dbReference type="NCBI Taxonomy" id="104421"/>
    <lineage>
        <taxon>Eukaryota</taxon>
        <taxon>Metazoa</taxon>
        <taxon>Ecdysozoa</taxon>
        <taxon>Arthropoda</taxon>
        <taxon>Hexapoda</taxon>
        <taxon>Insecta</taxon>
        <taxon>Pterygota</taxon>
        <taxon>Neoptera</taxon>
        <taxon>Endopterygota</taxon>
        <taxon>Hymenoptera</taxon>
        <taxon>Apocrita</taxon>
        <taxon>Aculeata</taxon>
        <taxon>Formicoidea</taxon>
        <taxon>Formicidae</taxon>
        <taxon>Formicinae</taxon>
        <taxon>Camponotus</taxon>
    </lineage>
</organism>
<dbReference type="Proteomes" id="UP000000311">
    <property type="component" value="Unassembled WGS sequence"/>
</dbReference>
<keyword evidence="2" id="KW-1185">Reference proteome</keyword>